<dbReference type="RefSeq" id="XP_046587244.1">
    <property type="nucleotide sequence ID" value="XM_046731288.1"/>
</dbReference>
<dbReference type="PROSITE" id="PS00195">
    <property type="entry name" value="GLUTAREDOXIN_1"/>
    <property type="match status" value="1"/>
</dbReference>
<evidence type="ECO:0000256" key="2">
    <source>
        <dbReference type="ARBA" id="ARBA00022448"/>
    </source>
</evidence>
<comment type="function">
    <text evidence="1">Has a glutathione-disulfide oxidoreductase activity in the presence of NADPH and glutathione reductase. Reduces low molecular weight disulfides and proteins.</text>
</comment>
<evidence type="ECO:0000256" key="3">
    <source>
        <dbReference type="ARBA" id="ARBA00022982"/>
    </source>
</evidence>
<keyword evidence="7" id="KW-1185">Reference proteome</keyword>
<dbReference type="InterPro" id="IPR014025">
    <property type="entry name" value="Glutaredoxin_subgr"/>
</dbReference>
<evidence type="ECO:0000256" key="5">
    <source>
        <dbReference type="ARBA" id="ARBA00023284"/>
    </source>
</evidence>
<dbReference type="Gene3D" id="3.40.30.10">
    <property type="entry name" value="Glutaredoxin"/>
    <property type="match status" value="1"/>
</dbReference>
<keyword evidence="4" id="KW-1015">Disulfide bond</keyword>
<dbReference type="CDD" id="cd03419">
    <property type="entry name" value="GRX_GRXh_1_2_like"/>
    <property type="match status" value="1"/>
</dbReference>
<reference evidence="8" key="1">
    <citation type="submission" date="2025-08" db="UniProtKB">
        <authorList>
            <consortium name="RefSeq"/>
        </authorList>
    </citation>
    <scope>IDENTIFICATION</scope>
    <source>
        <tissue evidence="8">Thorax and Abdomen</tissue>
    </source>
</reference>
<evidence type="ECO:0000256" key="4">
    <source>
        <dbReference type="ARBA" id="ARBA00023157"/>
    </source>
</evidence>
<evidence type="ECO:0000256" key="1">
    <source>
        <dbReference type="ARBA" id="ARBA00002549"/>
    </source>
</evidence>
<keyword evidence="5" id="KW-0676">Redox-active center</keyword>
<dbReference type="InterPro" id="IPR036249">
    <property type="entry name" value="Thioredoxin-like_sf"/>
</dbReference>
<keyword evidence="3" id="KW-0249">Electron transport</keyword>
<dbReference type="InterPro" id="IPR011899">
    <property type="entry name" value="Glutaredoxin_euk/vir"/>
</dbReference>
<accession>A0ABM3FGU6</accession>
<evidence type="ECO:0000313" key="8">
    <source>
        <dbReference type="RefSeq" id="XP_046587244.1"/>
    </source>
</evidence>
<protein>
    <submittedName>
        <fullName evidence="8">Glutaredoxin isoform X1</fullName>
    </submittedName>
</protein>
<name>A0ABM3FGU6_NEOLC</name>
<evidence type="ECO:0000259" key="6">
    <source>
        <dbReference type="Pfam" id="PF00462"/>
    </source>
</evidence>
<organism evidence="7 8">
    <name type="scientific">Neodiprion lecontei</name>
    <name type="common">Redheaded pine sawfly</name>
    <dbReference type="NCBI Taxonomy" id="441921"/>
    <lineage>
        <taxon>Eukaryota</taxon>
        <taxon>Metazoa</taxon>
        <taxon>Ecdysozoa</taxon>
        <taxon>Arthropoda</taxon>
        <taxon>Hexapoda</taxon>
        <taxon>Insecta</taxon>
        <taxon>Pterygota</taxon>
        <taxon>Neoptera</taxon>
        <taxon>Endopterygota</taxon>
        <taxon>Hymenoptera</taxon>
        <taxon>Tenthredinoidea</taxon>
        <taxon>Diprionidae</taxon>
        <taxon>Diprioninae</taxon>
        <taxon>Neodiprion</taxon>
    </lineage>
</organism>
<gene>
    <name evidence="8" type="primary">LOC107222012</name>
</gene>
<dbReference type="PRINTS" id="PR00160">
    <property type="entry name" value="GLUTAREDOXIN"/>
</dbReference>
<dbReference type="NCBIfam" id="TIGR02180">
    <property type="entry name" value="GRX_euk"/>
    <property type="match status" value="1"/>
</dbReference>
<dbReference type="Pfam" id="PF00462">
    <property type="entry name" value="Glutaredoxin"/>
    <property type="match status" value="1"/>
</dbReference>
<dbReference type="PROSITE" id="PS51354">
    <property type="entry name" value="GLUTAREDOXIN_2"/>
    <property type="match status" value="1"/>
</dbReference>
<feature type="domain" description="Glutaredoxin" evidence="6">
    <location>
        <begin position="68"/>
        <end position="129"/>
    </location>
</feature>
<dbReference type="PANTHER" id="PTHR45694:SF5">
    <property type="entry name" value="GLUTAREDOXIN 2"/>
    <property type="match status" value="1"/>
</dbReference>
<proteinExistence type="predicted"/>
<dbReference type="PANTHER" id="PTHR45694">
    <property type="entry name" value="GLUTAREDOXIN 2"/>
    <property type="match status" value="1"/>
</dbReference>
<dbReference type="SUPFAM" id="SSF52833">
    <property type="entry name" value="Thioredoxin-like"/>
    <property type="match status" value="1"/>
</dbReference>
<dbReference type="GeneID" id="107222012"/>
<dbReference type="InterPro" id="IPR002109">
    <property type="entry name" value="Glutaredoxin"/>
</dbReference>
<dbReference type="InterPro" id="IPR011767">
    <property type="entry name" value="GLR_AS"/>
</dbReference>
<keyword evidence="2" id="KW-0813">Transport</keyword>
<evidence type="ECO:0000313" key="7">
    <source>
        <dbReference type="Proteomes" id="UP000829291"/>
    </source>
</evidence>
<dbReference type="Proteomes" id="UP000829291">
    <property type="component" value="Chromosome 1"/>
</dbReference>
<sequence>MYFMFQQKFRKIFFPFFNNSSNKMGDYSADWDSPDYTYDDVDDLGSSKSKIMPATRELVNELIASDSVVIFSKTYCPYCTMAKEVFDKLKHKYTAIELDSRDDGDEIQSILSELTGARTVPRVFVKGECLGGGTDVKKMFESGELSMKLSH</sequence>